<proteinExistence type="predicted"/>
<evidence type="ECO:0000313" key="1">
    <source>
        <dbReference type="EMBL" id="EHL73813.1"/>
    </source>
</evidence>
<gene>
    <name evidence="1" type="ORF">HMPREF1015_00168</name>
</gene>
<accession>G9QPF1</accession>
<protein>
    <recommendedName>
        <fullName evidence="3">YolD-like protein</fullName>
    </recommendedName>
</protein>
<dbReference type="HOGENOM" id="CLU_131538_3_0_9"/>
<name>G9QPF1_9BACI</name>
<organism evidence="1 2">
    <name type="scientific">Bacillus smithii 7_3_47FAA</name>
    <dbReference type="NCBI Taxonomy" id="665952"/>
    <lineage>
        <taxon>Bacteria</taxon>
        <taxon>Bacillati</taxon>
        <taxon>Bacillota</taxon>
        <taxon>Bacilli</taxon>
        <taxon>Bacillales</taxon>
        <taxon>Bacillaceae</taxon>
        <taxon>Bacillus</taxon>
    </lineage>
</organism>
<evidence type="ECO:0000313" key="2">
    <source>
        <dbReference type="Proteomes" id="UP000011747"/>
    </source>
</evidence>
<sequence>MIKDRGNIKWTSMMLPEHVEMLRQWVKEDQAEPQKELDEQQLEFLNEALLEAMEFHHTVTITYYFHRRYQQITGIIHSCNEQEQTLHLADHTGKVHSIPLNTIIDIY</sequence>
<dbReference type="EMBL" id="ACWF01000155">
    <property type="protein sequence ID" value="EHL73813.1"/>
    <property type="molecule type" value="Genomic_DNA"/>
</dbReference>
<dbReference type="PANTHER" id="PTHR40051:SF1">
    <property type="entry name" value="YOLD-LIKE FAMILY PROTEIN"/>
    <property type="match status" value="1"/>
</dbReference>
<dbReference type="PATRIC" id="fig|665952.3.peg.3044"/>
<reference evidence="1 2" key="1">
    <citation type="submission" date="2011-09" db="EMBL/GenBank/DDBJ databases">
        <title>The Genome Sequence of Bacillus smithii 7_3_47FAA.</title>
        <authorList>
            <consortium name="The Broad Institute Genome Sequencing Platform"/>
            <person name="Earl A."/>
            <person name="Ward D."/>
            <person name="Feldgarden M."/>
            <person name="Gevers D."/>
            <person name="Daigneault M."/>
            <person name="Strauss J."/>
            <person name="Allen-Vercoe E."/>
            <person name="Young S.K."/>
            <person name="Zeng Q."/>
            <person name="Gargeya S."/>
            <person name="Fitzgerald M."/>
            <person name="Haas B."/>
            <person name="Abouelleil A."/>
            <person name="Alvarado L."/>
            <person name="Arachchi H.M."/>
            <person name="Berlin A."/>
            <person name="Brown A."/>
            <person name="Chapman S.B."/>
            <person name="Chen Z."/>
            <person name="Dunbar C."/>
            <person name="Freedman E."/>
            <person name="Gearin G."/>
            <person name="Goldberg J."/>
            <person name="Griggs A."/>
            <person name="Gujja S."/>
            <person name="Heiman D."/>
            <person name="Howarth C."/>
            <person name="Larson L."/>
            <person name="Lui A."/>
            <person name="MacDonald P.J.P."/>
            <person name="Montmayeur A."/>
            <person name="Murphy C."/>
            <person name="Neiman D."/>
            <person name="Pearson M."/>
            <person name="Priest M."/>
            <person name="Roberts A."/>
            <person name="Saif S."/>
            <person name="Shea T."/>
            <person name="Shenoy N."/>
            <person name="Sisk P."/>
            <person name="Stolte C."/>
            <person name="Sykes S."/>
            <person name="Wortman J."/>
            <person name="Nusbaum C."/>
            <person name="Birren B."/>
        </authorList>
    </citation>
    <scope>NUCLEOTIDE SEQUENCE [LARGE SCALE GENOMIC DNA]</scope>
    <source>
        <strain evidence="1 2">7_3_47FAA</strain>
    </source>
</reference>
<keyword evidence="2" id="KW-1185">Reference proteome</keyword>
<evidence type="ECO:0008006" key="3">
    <source>
        <dbReference type="Google" id="ProtNLM"/>
    </source>
</evidence>
<dbReference type="RefSeq" id="WP_003355239.1">
    <property type="nucleotide sequence ID" value="NZ_JH414764.1"/>
</dbReference>
<dbReference type="Pfam" id="PF08863">
    <property type="entry name" value="YolD"/>
    <property type="match status" value="1"/>
</dbReference>
<dbReference type="InterPro" id="IPR014962">
    <property type="entry name" value="YolD"/>
</dbReference>
<dbReference type="Proteomes" id="UP000011747">
    <property type="component" value="Unassembled WGS sequence"/>
</dbReference>
<comment type="caution">
    <text evidence="1">The sequence shown here is derived from an EMBL/GenBank/DDBJ whole genome shotgun (WGS) entry which is preliminary data.</text>
</comment>
<dbReference type="AlphaFoldDB" id="G9QPF1"/>
<dbReference type="PANTHER" id="PTHR40051">
    <property type="entry name" value="IG HYPOTHETICAL 15966"/>
    <property type="match status" value="1"/>
</dbReference>